<organism evidence="1 2">
    <name type="scientific">Gossypium raimondii</name>
    <name type="common">Peruvian cotton</name>
    <name type="synonym">Gossypium klotzschianum subsp. raimondii</name>
    <dbReference type="NCBI Taxonomy" id="29730"/>
    <lineage>
        <taxon>Eukaryota</taxon>
        <taxon>Viridiplantae</taxon>
        <taxon>Streptophyta</taxon>
        <taxon>Embryophyta</taxon>
        <taxon>Tracheophyta</taxon>
        <taxon>Spermatophyta</taxon>
        <taxon>Magnoliopsida</taxon>
        <taxon>eudicotyledons</taxon>
        <taxon>Gunneridae</taxon>
        <taxon>Pentapetalae</taxon>
        <taxon>rosids</taxon>
        <taxon>malvids</taxon>
        <taxon>Malvales</taxon>
        <taxon>Malvaceae</taxon>
        <taxon>Malvoideae</taxon>
        <taxon>Gossypium</taxon>
    </lineage>
</organism>
<evidence type="ECO:0000313" key="2">
    <source>
        <dbReference type="Proteomes" id="UP000593578"/>
    </source>
</evidence>
<name>A0A7J8P3U1_GOSRA</name>
<evidence type="ECO:0000313" key="1">
    <source>
        <dbReference type="EMBL" id="MBA0583911.1"/>
    </source>
</evidence>
<comment type="caution">
    <text evidence="1">The sequence shown here is derived from an EMBL/GenBank/DDBJ whole genome shotgun (WGS) entry which is preliminary data.</text>
</comment>
<dbReference type="AlphaFoldDB" id="A0A7J8P3U1"/>
<sequence length="39" mass="4021">MASLFLSTSASTTLGASIQNMGVAYLLPSSANKWVASFP</sequence>
<accession>A0A7J8P3U1</accession>
<reference evidence="1 2" key="1">
    <citation type="journal article" date="2019" name="Genome Biol. Evol.">
        <title>Insights into the evolution of the New World diploid cottons (Gossypium, subgenus Houzingenia) based on genome sequencing.</title>
        <authorList>
            <person name="Grover C.E."/>
            <person name="Arick M.A. 2nd"/>
            <person name="Thrash A."/>
            <person name="Conover J.L."/>
            <person name="Sanders W.S."/>
            <person name="Peterson D.G."/>
            <person name="Frelichowski J.E."/>
            <person name="Scheffler J.A."/>
            <person name="Scheffler B.E."/>
            <person name="Wendel J.F."/>
        </authorList>
    </citation>
    <scope>NUCLEOTIDE SEQUENCE [LARGE SCALE GENOMIC DNA]</scope>
    <source>
        <strain evidence="1">8</strain>
        <tissue evidence="1">Leaf</tissue>
    </source>
</reference>
<proteinExistence type="predicted"/>
<gene>
    <name evidence="1" type="ORF">Gorai_014751</name>
</gene>
<protein>
    <submittedName>
        <fullName evidence="1">Uncharacterized protein</fullName>
    </submittedName>
</protein>
<dbReference type="EMBL" id="JABEZZ010000004">
    <property type="protein sequence ID" value="MBA0583911.1"/>
    <property type="molecule type" value="Genomic_DNA"/>
</dbReference>
<dbReference type="Proteomes" id="UP000593578">
    <property type="component" value="Unassembled WGS sequence"/>
</dbReference>